<dbReference type="InterPro" id="IPR036890">
    <property type="entry name" value="HATPase_C_sf"/>
</dbReference>
<evidence type="ECO:0000259" key="8">
    <source>
        <dbReference type="PROSITE" id="PS50109"/>
    </source>
</evidence>
<evidence type="ECO:0000256" key="4">
    <source>
        <dbReference type="ARBA" id="ARBA00022553"/>
    </source>
</evidence>
<dbReference type="InterPro" id="IPR051315">
    <property type="entry name" value="Bact_Chemotaxis_CheA"/>
</dbReference>
<dbReference type="GO" id="GO:0006935">
    <property type="term" value="P:chemotaxis"/>
    <property type="evidence" value="ECO:0007669"/>
    <property type="project" value="InterPro"/>
</dbReference>
<keyword evidence="5" id="KW-0808">Transferase</keyword>
<dbReference type="Pfam" id="PF02518">
    <property type="entry name" value="HATPase_c"/>
    <property type="match status" value="1"/>
</dbReference>
<gene>
    <name evidence="10" type="ORF">SAMN04488047_110128</name>
</gene>
<sequence length="299" mass="31409">MFEKLSDPLTHMIRNAVDHGLEAADKRDASGKSPEGTVTLSAGHRSGRVVITVADDGGGINRDKVRSIAFEKGLIAPDAELTPSEIDNLLFLPGFSTASEVSNLSGRGVGMDVVKSAIQALGGTVSIASQPGQGTTFTISLPLTLAVLDGMVVEVADQLMVVPITAIRETLRPSASDVQPLGEDDFVVAVRGAYLPVVDVAHALGFRQPSRDLDDKVVLLVESDEDCRAALLVDDIRDHCQVVIKSLEENFGQVPGVAAATVFGDGRVALILDTAALVERGGNSVTSDFSFERQALGHA</sequence>
<dbReference type="STRING" id="441119.SAMN04488047_110128"/>
<dbReference type="Gene3D" id="3.30.565.10">
    <property type="entry name" value="Histidine kinase-like ATPase, C-terminal domain"/>
    <property type="match status" value="1"/>
</dbReference>
<evidence type="ECO:0000256" key="3">
    <source>
        <dbReference type="ARBA" id="ARBA00021495"/>
    </source>
</evidence>
<dbReference type="Gene3D" id="2.30.30.40">
    <property type="entry name" value="SH3 Domains"/>
    <property type="match status" value="1"/>
</dbReference>
<dbReference type="PROSITE" id="PS50109">
    <property type="entry name" value="HIS_KIN"/>
    <property type="match status" value="1"/>
</dbReference>
<evidence type="ECO:0000259" key="9">
    <source>
        <dbReference type="PROSITE" id="PS50851"/>
    </source>
</evidence>
<evidence type="ECO:0000313" key="10">
    <source>
        <dbReference type="EMBL" id="SFP67727.1"/>
    </source>
</evidence>
<proteinExistence type="predicted"/>
<dbReference type="SMART" id="SM00387">
    <property type="entry name" value="HATPase_c"/>
    <property type="match status" value="1"/>
</dbReference>
<dbReference type="InterPro" id="IPR003594">
    <property type="entry name" value="HATPase_dom"/>
</dbReference>
<dbReference type="RefSeq" id="WP_245759267.1">
    <property type="nucleotide sequence ID" value="NZ_FOXA01000010.1"/>
</dbReference>
<dbReference type="InterPro" id="IPR004358">
    <property type="entry name" value="Sig_transdc_His_kin-like_C"/>
</dbReference>
<feature type="domain" description="Histidine kinase" evidence="8">
    <location>
        <begin position="1"/>
        <end position="145"/>
    </location>
</feature>
<dbReference type="SMART" id="SM00260">
    <property type="entry name" value="CheW"/>
    <property type="match status" value="1"/>
</dbReference>
<keyword evidence="11" id="KW-1185">Reference proteome</keyword>
<evidence type="ECO:0000256" key="5">
    <source>
        <dbReference type="ARBA" id="ARBA00022679"/>
    </source>
</evidence>
<dbReference type="PRINTS" id="PR00344">
    <property type="entry name" value="BCTRLSENSOR"/>
</dbReference>
<organism evidence="10 11">
    <name type="scientific">Tranquillimonas alkanivorans</name>
    <dbReference type="NCBI Taxonomy" id="441119"/>
    <lineage>
        <taxon>Bacteria</taxon>
        <taxon>Pseudomonadati</taxon>
        <taxon>Pseudomonadota</taxon>
        <taxon>Alphaproteobacteria</taxon>
        <taxon>Rhodobacterales</taxon>
        <taxon>Roseobacteraceae</taxon>
        <taxon>Tranquillimonas</taxon>
    </lineage>
</organism>
<name>A0A1I5SAZ2_9RHOB</name>
<dbReference type="PANTHER" id="PTHR43395:SF10">
    <property type="entry name" value="CHEMOTAXIS PROTEIN CHEA"/>
    <property type="match status" value="1"/>
</dbReference>
<dbReference type="EMBL" id="FOXA01000010">
    <property type="protein sequence ID" value="SFP67727.1"/>
    <property type="molecule type" value="Genomic_DNA"/>
</dbReference>
<evidence type="ECO:0000256" key="1">
    <source>
        <dbReference type="ARBA" id="ARBA00000085"/>
    </source>
</evidence>
<dbReference type="FunFam" id="3.30.565.10:FF:000016">
    <property type="entry name" value="Chemotaxis protein CheA, putative"/>
    <property type="match status" value="1"/>
</dbReference>
<dbReference type="CDD" id="cd00731">
    <property type="entry name" value="CheA_reg"/>
    <property type="match status" value="1"/>
</dbReference>
<evidence type="ECO:0000256" key="6">
    <source>
        <dbReference type="ARBA" id="ARBA00022777"/>
    </source>
</evidence>
<dbReference type="InterPro" id="IPR036061">
    <property type="entry name" value="CheW-like_dom_sf"/>
</dbReference>
<dbReference type="PANTHER" id="PTHR43395">
    <property type="entry name" value="SENSOR HISTIDINE KINASE CHEA"/>
    <property type="match status" value="1"/>
</dbReference>
<dbReference type="EC" id="2.7.13.3" evidence="2"/>
<dbReference type="InterPro" id="IPR005467">
    <property type="entry name" value="His_kinase_dom"/>
</dbReference>
<comment type="function">
    <text evidence="7">Involved in the transmission of sensory signals from the chemoreceptors to the flagellar motors. CheA is autophosphorylated; it can transfer its phosphate group to either CheB or CheY.</text>
</comment>
<feature type="domain" description="CheW-like" evidence="9">
    <location>
        <begin position="147"/>
        <end position="283"/>
    </location>
</feature>
<dbReference type="Proteomes" id="UP000199356">
    <property type="component" value="Unassembled WGS sequence"/>
</dbReference>
<dbReference type="Pfam" id="PF01584">
    <property type="entry name" value="CheW"/>
    <property type="match status" value="1"/>
</dbReference>
<dbReference type="InterPro" id="IPR002545">
    <property type="entry name" value="CheW-lke_dom"/>
</dbReference>
<evidence type="ECO:0000256" key="2">
    <source>
        <dbReference type="ARBA" id="ARBA00012438"/>
    </source>
</evidence>
<dbReference type="GO" id="GO:0004673">
    <property type="term" value="F:protein histidine kinase activity"/>
    <property type="evidence" value="ECO:0007669"/>
    <property type="project" value="UniProtKB-EC"/>
</dbReference>
<protein>
    <recommendedName>
        <fullName evidence="3">Chemotaxis protein CheA</fullName>
        <ecNumber evidence="2">2.7.13.3</ecNumber>
    </recommendedName>
</protein>
<keyword evidence="6 10" id="KW-0418">Kinase</keyword>
<dbReference type="SUPFAM" id="SSF55874">
    <property type="entry name" value="ATPase domain of HSP90 chaperone/DNA topoisomerase II/histidine kinase"/>
    <property type="match status" value="1"/>
</dbReference>
<evidence type="ECO:0000313" key="11">
    <source>
        <dbReference type="Proteomes" id="UP000199356"/>
    </source>
</evidence>
<dbReference type="PROSITE" id="PS50851">
    <property type="entry name" value="CHEW"/>
    <property type="match status" value="1"/>
</dbReference>
<dbReference type="AlphaFoldDB" id="A0A1I5SAZ2"/>
<accession>A0A1I5SAZ2</accession>
<keyword evidence="4" id="KW-0597">Phosphoprotein</keyword>
<dbReference type="GO" id="GO:0007165">
    <property type="term" value="P:signal transduction"/>
    <property type="evidence" value="ECO:0007669"/>
    <property type="project" value="InterPro"/>
</dbReference>
<dbReference type="SUPFAM" id="SSF50341">
    <property type="entry name" value="CheW-like"/>
    <property type="match status" value="1"/>
</dbReference>
<evidence type="ECO:0000256" key="7">
    <source>
        <dbReference type="ARBA" id="ARBA00035100"/>
    </source>
</evidence>
<comment type="catalytic activity">
    <reaction evidence="1">
        <text>ATP + protein L-histidine = ADP + protein N-phospho-L-histidine.</text>
        <dbReference type="EC" id="2.7.13.3"/>
    </reaction>
</comment>
<reference evidence="10 11" key="1">
    <citation type="submission" date="2016-10" db="EMBL/GenBank/DDBJ databases">
        <authorList>
            <person name="de Groot N.N."/>
        </authorList>
    </citation>
    <scope>NUCLEOTIDE SEQUENCE [LARGE SCALE GENOMIC DNA]</scope>
    <source>
        <strain evidence="10 11">DSM 19547</strain>
    </source>
</reference>